<dbReference type="InterPro" id="IPR056729">
    <property type="entry name" value="GMPPB_C"/>
</dbReference>
<keyword evidence="1" id="KW-0808">Transferase</keyword>
<dbReference type="Proteomes" id="UP001046350">
    <property type="component" value="Chromosome"/>
</dbReference>
<organism evidence="5 6">
    <name type="scientific">Pseudomonas fakonensis</name>
    <dbReference type="NCBI Taxonomy" id="2842355"/>
    <lineage>
        <taxon>Bacteria</taxon>
        <taxon>Pseudomonadati</taxon>
        <taxon>Pseudomonadota</taxon>
        <taxon>Gammaproteobacteria</taxon>
        <taxon>Pseudomonadales</taxon>
        <taxon>Pseudomonadaceae</taxon>
        <taxon>Pseudomonas</taxon>
    </lineage>
</organism>
<name>A0ABX8N3B5_9PSED</name>
<dbReference type="PANTHER" id="PTHR43584:SF8">
    <property type="entry name" value="N-ACETYLMURAMATE ALPHA-1-PHOSPHATE URIDYLYLTRANSFERASE"/>
    <property type="match status" value="1"/>
</dbReference>
<evidence type="ECO:0000259" key="4">
    <source>
        <dbReference type="Pfam" id="PF25087"/>
    </source>
</evidence>
<evidence type="ECO:0000313" key="5">
    <source>
        <dbReference type="EMBL" id="QXH50794.1"/>
    </source>
</evidence>
<proteinExistence type="predicted"/>
<evidence type="ECO:0000313" key="6">
    <source>
        <dbReference type="Proteomes" id="UP001046350"/>
    </source>
</evidence>
<dbReference type="EMBL" id="CP077076">
    <property type="protein sequence ID" value="QXH50794.1"/>
    <property type="molecule type" value="Genomic_DNA"/>
</dbReference>
<evidence type="ECO:0000256" key="1">
    <source>
        <dbReference type="ARBA" id="ARBA00022679"/>
    </source>
</evidence>
<protein>
    <recommendedName>
        <fullName evidence="4">Mannose-1-phosphate guanyltransferase C-terminal domain-containing protein</fullName>
    </recommendedName>
</protein>
<dbReference type="InterPro" id="IPR050065">
    <property type="entry name" value="GlmU-like"/>
</dbReference>
<reference evidence="5" key="1">
    <citation type="journal article" date="2021" name="Microorganisms">
        <title>The Ever-Expanding Pseudomonas Genus: Description of 43 New Species and Partition of the Pseudomonas putida Group.</title>
        <authorList>
            <person name="Girard L."/>
            <person name="Lood C."/>
            <person name="Hofte M."/>
            <person name="Vandamme P."/>
            <person name="Rokni-Zadeh H."/>
            <person name="van Noort V."/>
            <person name="Lavigne R."/>
            <person name="De Mot R."/>
        </authorList>
    </citation>
    <scope>NUCLEOTIDE SEQUENCE</scope>
    <source>
        <strain evidence="5">COW40</strain>
    </source>
</reference>
<evidence type="ECO:0000256" key="3">
    <source>
        <dbReference type="ARBA" id="ARBA00023315"/>
    </source>
</evidence>
<sequence length="198" mass="21338">MWWVELQRQASKFERLEAYIHPNAKVAPTAMLVGSVRVEEGAIICHGAYIEGPVVIGKNCRVGNYSMIRGSTSLASGVRLGFGVEIKNAIIGCDVSIGPQCFVADSKIEHGAYLGAQVRTSNHRLDRQAVKVWLGGELVDTGMEKLGCFIGAGASLGIQTIVLPGRMVAPGSLFAPGLVIEKNLPSGRYRIKQQLEQF</sequence>
<dbReference type="Pfam" id="PF25087">
    <property type="entry name" value="GMPPB_C"/>
    <property type="match status" value="1"/>
</dbReference>
<feature type="domain" description="Mannose-1-phosphate guanyltransferase C-terminal" evidence="4">
    <location>
        <begin position="33"/>
        <end position="122"/>
    </location>
</feature>
<dbReference type="PANTHER" id="PTHR43584">
    <property type="entry name" value="NUCLEOTIDYL TRANSFERASE"/>
    <property type="match status" value="1"/>
</dbReference>
<keyword evidence="2" id="KW-0677">Repeat</keyword>
<keyword evidence="3" id="KW-0012">Acyltransferase</keyword>
<dbReference type="RefSeq" id="WP_217840355.1">
    <property type="nucleotide sequence ID" value="NZ_CP077076.1"/>
</dbReference>
<accession>A0ABX8N3B5</accession>
<gene>
    <name evidence="5" type="ORF">KSS94_23065</name>
</gene>
<evidence type="ECO:0000256" key="2">
    <source>
        <dbReference type="ARBA" id="ARBA00022737"/>
    </source>
</evidence>
<keyword evidence="6" id="KW-1185">Reference proteome</keyword>